<dbReference type="InterPro" id="IPR046858">
    <property type="entry name" value="ChrB_N"/>
</dbReference>
<protein>
    <submittedName>
        <fullName evidence="4">Chromate resistance protein</fullName>
    </submittedName>
</protein>
<feature type="domain" description="ChrB N-terminal" evidence="3">
    <location>
        <begin position="24"/>
        <end position="166"/>
    </location>
</feature>
<evidence type="ECO:0000259" key="2">
    <source>
        <dbReference type="Pfam" id="PF09828"/>
    </source>
</evidence>
<feature type="coiled-coil region" evidence="1">
    <location>
        <begin position="116"/>
        <end position="178"/>
    </location>
</feature>
<dbReference type="AlphaFoldDB" id="A0A9D6Z5P1"/>
<dbReference type="Pfam" id="PF20229">
    <property type="entry name" value="ChrB_N"/>
    <property type="match status" value="1"/>
</dbReference>
<sequence length="326" mass="36835">MAECANGKWLLLIHQIPPKPGYLRVKIWRRLQGLGAVAIKNSVYVIPRSDQTLEDFQWVLREIVQAGAEASICAASFVEGLTDEHVEALFRTARDADYGQIAEEAKAVFNSAPPSASMTEEDRSELEAALTRLKKRFSVVSKVDFFGAPGGESASTLLEKLEFSLAQARRRSDKEHKEPDTSDLTQFQGRTWVTRKGVYVDRIACAWLIRRFIDRDGSFRFVSERGHRPKTAELRFDMFEGEFTHEGDLCSFEVLLRRFALQDKALLEIGRIVHDLDLKDAKFSKAETAGVSALLDGMVASCKADDARLDRGSALFDDLYEYFRRK</sequence>
<dbReference type="EMBL" id="JACRDE010000578">
    <property type="protein sequence ID" value="MBI5252195.1"/>
    <property type="molecule type" value="Genomic_DNA"/>
</dbReference>
<name>A0A9D6Z5P1_9BACT</name>
<feature type="domain" description="ChrB C-terminal" evidence="2">
    <location>
        <begin position="192"/>
        <end position="323"/>
    </location>
</feature>
<evidence type="ECO:0000259" key="3">
    <source>
        <dbReference type="Pfam" id="PF20229"/>
    </source>
</evidence>
<reference evidence="4" key="1">
    <citation type="submission" date="2020-07" db="EMBL/GenBank/DDBJ databases">
        <title>Huge and variable diversity of episymbiotic CPR bacteria and DPANN archaea in groundwater ecosystems.</title>
        <authorList>
            <person name="He C.Y."/>
            <person name="Keren R."/>
            <person name="Whittaker M."/>
            <person name="Farag I.F."/>
            <person name="Doudna J."/>
            <person name="Cate J.H.D."/>
            <person name="Banfield J.F."/>
        </authorList>
    </citation>
    <scope>NUCLEOTIDE SEQUENCE</scope>
    <source>
        <strain evidence="4">NC_groundwater_1664_Pr3_B-0.1um_52_9</strain>
    </source>
</reference>
<accession>A0A9D6Z5P1</accession>
<gene>
    <name evidence="4" type="ORF">HY912_22095</name>
</gene>
<dbReference type="Pfam" id="PF09828">
    <property type="entry name" value="ChrB_C"/>
    <property type="match status" value="1"/>
</dbReference>
<organism evidence="4 5">
    <name type="scientific">Desulfomonile tiedjei</name>
    <dbReference type="NCBI Taxonomy" id="2358"/>
    <lineage>
        <taxon>Bacteria</taxon>
        <taxon>Pseudomonadati</taxon>
        <taxon>Thermodesulfobacteriota</taxon>
        <taxon>Desulfomonilia</taxon>
        <taxon>Desulfomonilales</taxon>
        <taxon>Desulfomonilaceae</taxon>
        <taxon>Desulfomonile</taxon>
    </lineage>
</organism>
<evidence type="ECO:0000256" key="1">
    <source>
        <dbReference type="SAM" id="Coils"/>
    </source>
</evidence>
<dbReference type="Proteomes" id="UP000807825">
    <property type="component" value="Unassembled WGS sequence"/>
</dbReference>
<comment type="caution">
    <text evidence="4">The sequence shown here is derived from an EMBL/GenBank/DDBJ whole genome shotgun (WGS) entry which is preliminary data.</text>
</comment>
<proteinExistence type="predicted"/>
<keyword evidence="1" id="KW-0175">Coiled coil</keyword>
<evidence type="ECO:0000313" key="5">
    <source>
        <dbReference type="Proteomes" id="UP000807825"/>
    </source>
</evidence>
<evidence type="ECO:0000313" key="4">
    <source>
        <dbReference type="EMBL" id="MBI5252195.1"/>
    </source>
</evidence>
<dbReference type="InterPro" id="IPR018634">
    <property type="entry name" value="ChrB_C"/>
</dbReference>